<evidence type="ECO:0000313" key="6">
    <source>
        <dbReference type="EMBL" id="PAV66773.1"/>
    </source>
</evidence>
<dbReference type="Pfam" id="PF09380">
    <property type="entry name" value="FERM_C"/>
    <property type="match status" value="1"/>
</dbReference>
<dbReference type="CDD" id="cd01765">
    <property type="entry name" value="FERM_F0_F1"/>
    <property type="match status" value="1"/>
</dbReference>
<dbReference type="GO" id="GO:0008092">
    <property type="term" value="F:cytoskeletal protein binding"/>
    <property type="evidence" value="ECO:0007669"/>
    <property type="project" value="InterPro"/>
</dbReference>
<dbReference type="InterPro" id="IPR029071">
    <property type="entry name" value="Ubiquitin-like_domsf"/>
</dbReference>
<comment type="subcellular location">
    <subcellularLocation>
        <location evidence="1">Cell junction</location>
        <location evidence="1">Adherens junction</location>
    </subcellularLocation>
    <subcellularLocation>
        <location evidence="3">Cell projection</location>
        <location evidence="3">Rhabdomere</location>
    </subcellularLocation>
</comment>
<dbReference type="CDD" id="cd14473">
    <property type="entry name" value="FERM_B-lobe"/>
    <property type="match status" value="1"/>
</dbReference>
<evidence type="ECO:0000259" key="5">
    <source>
        <dbReference type="PROSITE" id="PS50057"/>
    </source>
</evidence>
<dbReference type="GO" id="GO:0005912">
    <property type="term" value="C:adherens junction"/>
    <property type="evidence" value="ECO:0007669"/>
    <property type="project" value="UniProtKB-SubCell"/>
</dbReference>
<dbReference type="Pfam" id="PF00373">
    <property type="entry name" value="FERM_M"/>
    <property type="match status" value="1"/>
</dbReference>
<dbReference type="AlphaFoldDB" id="A0A2A2JYQ5"/>
<dbReference type="SMART" id="SM00295">
    <property type="entry name" value="B41"/>
    <property type="match status" value="1"/>
</dbReference>
<dbReference type="InterPro" id="IPR011993">
    <property type="entry name" value="PH-like_dom_sf"/>
</dbReference>
<dbReference type="InterPro" id="IPR019748">
    <property type="entry name" value="FERM_central"/>
</dbReference>
<dbReference type="GO" id="GO:0031032">
    <property type="term" value="P:actomyosin structure organization"/>
    <property type="evidence" value="ECO:0007669"/>
    <property type="project" value="TreeGrafter"/>
</dbReference>
<dbReference type="SUPFAM" id="SSF50729">
    <property type="entry name" value="PH domain-like"/>
    <property type="match status" value="1"/>
</dbReference>
<evidence type="ECO:0000256" key="1">
    <source>
        <dbReference type="ARBA" id="ARBA00004536"/>
    </source>
</evidence>
<organism evidence="6 7">
    <name type="scientific">Diploscapter pachys</name>
    <dbReference type="NCBI Taxonomy" id="2018661"/>
    <lineage>
        <taxon>Eukaryota</taxon>
        <taxon>Metazoa</taxon>
        <taxon>Ecdysozoa</taxon>
        <taxon>Nematoda</taxon>
        <taxon>Chromadorea</taxon>
        <taxon>Rhabditida</taxon>
        <taxon>Rhabditina</taxon>
        <taxon>Rhabditomorpha</taxon>
        <taxon>Rhabditoidea</taxon>
        <taxon>Rhabditidae</taxon>
        <taxon>Diploscapter</taxon>
    </lineage>
</organism>
<dbReference type="GO" id="GO:0005886">
    <property type="term" value="C:plasma membrane"/>
    <property type="evidence" value="ECO:0007669"/>
    <property type="project" value="TreeGrafter"/>
</dbReference>
<dbReference type="InterPro" id="IPR000798">
    <property type="entry name" value="Ez/rad/moesin-like"/>
</dbReference>
<protein>
    <recommendedName>
        <fullName evidence="2">Moesin/ezrin/radixin homolog 1</fullName>
    </recommendedName>
</protein>
<accession>A0A2A2JYQ5</accession>
<dbReference type="Gene3D" id="3.10.20.90">
    <property type="entry name" value="Phosphatidylinositol 3-kinase Catalytic Subunit, Chain A, domain 1"/>
    <property type="match status" value="1"/>
</dbReference>
<dbReference type="SMART" id="SM01196">
    <property type="entry name" value="FERM_C"/>
    <property type="match status" value="1"/>
</dbReference>
<dbReference type="InterPro" id="IPR019747">
    <property type="entry name" value="FERM_CS"/>
</dbReference>
<dbReference type="Gene3D" id="2.30.29.30">
    <property type="entry name" value="Pleckstrin-homology domain (PH domain)/Phosphotyrosine-binding domain (PTB)"/>
    <property type="match status" value="1"/>
</dbReference>
<dbReference type="OrthoDB" id="6589456at2759"/>
<evidence type="ECO:0000256" key="4">
    <source>
        <dbReference type="SAM" id="MobiDB-lite"/>
    </source>
</evidence>
<dbReference type="GO" id="GO:0005856">
    <property type="term" value="C:cytoskeleton"/>
    <property type="evidence" value="ECO:0007669"/>
    <property type="project" value="TreeGrafter"/>
</dbReference>
<dbReference type="InterPro" id="IPR019749">
    <property type="entry name" value="Band_41_domain"/>
</dbReference>
<dbReference type="Gene3D" id="1.20.80.10">
    <property type="match status" value="1"/>
</dbReference>
<dbReference type="EMBL" id="LIAE01010038">
    <property type="protein sequence ID" value="PAV66773.1"/>
    <property type="molecule type" value="Genomic_DNA"/>
</dbReference>
<dbReference type="SUPFAM" id="SSF54236">
    <property type="entry name" value="Ubiquitin-like"/>
    <property type="match status" value="1"/>
</dbReference>
<dbReference type="Proteomes" id="UP000218231">
    <property type="component" value="Unassembled WGS sequence"/>
</dbReference>
<dbReference type="InterPro" id="IPR035963">
    <property type="entry name" value="FERM_2"/>
</dbReference>
<name>A0A2A2JYQ5_9BILA</name>
<dbReference type="FunFam" id="2.30.29.30:FF:000002">
    <property type="entry name" value="Band 4.1-like protein 5 isoform 1"/>
    <property type="match status" value="1"/>
</dbReference>
<feature type="region of interest" description="Disordered" evidence="4">
    <location>
        <begin position="349"/>
        <end position="370"/>
    </location>
</feature>
<comment type="caution">
    <text evidence="6">The sequence shown here is derived from an EMBL/GenBank/DDBJ whole genome shotgun (WGS) entry which is preliminary data.</text>
</comment>
<dbReference type="PROSITE" id="PS50057">
    <property type="entry name" value="FERM_3"/>
    <property type="match status" value="1"/>
</dbReference>
<evidence type="ECO:0000256" key="3">
    <source>
        <dbReference type="ARBA" id="ARBA00043944"/>
    </source>
</evidence>
<dbReference type="PROSITE" id="PS00660">
    <property type="entry name" value="FERM_1"/>
    <property type="match status" value="1"/>
</dbReference>
<dbReference type="Pfam" id="PF09379">
    <property type="entry name" value="FERM_N"/>
    <property type="match status" value="1"/>
</dbReference>
<gene>
    <name evidence="6" type="ORF">WR25_10500</name>
</gene>
<dbReference type="STRING" id="2018661.A0A2A2JYQ5"/>
<dbReference type="InterPro" id="IPR000299">
    <property type="entry name" value="FERM_domain"/>
</dbReference>
<feature type="domain" description="FERM" evidence="5">
    <location>
        <begin position="4"/>
        <end position="286"/>
    </location>
</feature>
<dbReference type="PRINTS" id="PR00661">
    <property type="entry name" value="ERMFAMILY"/>
</dbReference>
<feature type="compositionally biased region" description="Polar residues" evidence="4">
    <location>
        <begin position="349"/>
        <end position="358"/>
    </location>
</feature>
<dbReference type="InterPro" id="IPR014352">
    <property type="entry name" value="FERM/acyl-CoA-bd_prot_sf"/>
</dbReference>
<dbReference type="PRINTS" id="PR00935">
    <property type="entry name" value="BAND41"/>
</dbReference>
<evidence type="ECO:0000256" key="2">
    <source>
        <dbReference type="ARBA" id="ARBA00022025"/>
    </source>
</evidence>
<reference evidence="6 7" key="1">
    <citation type="journal article" date="2017" name="Curr. Biol.">
        <title>Genome architecture and evolution of a unichromosomal asexual nematode.</title>
        <authorList>
            <person name="Fradin H."/>
            <person name="Zegar C."/>
            <person name="Gutwein M."/>
            <person name="Lucas J."/>
            <person name="Kovtun M."/>
            <person name="Corcoran D."/>
            <person name="Baugh L.R."/>
            <person name="Kiontke K."/>
            <person name="Gunsalus K."/>
            <person name="Fitch D.H."/>
            <person name="Piano F."/>
        </authorList>
    </citation>
    <scope>NUCLEOTIDE SEQUENCE [LARGE SCALE GENOMIC DNA]</scope>
    <source>
        <strain evidence="6">PF1309</strain>
    </source>
</reference>
<proteinExistence type="predicted"/>
<dbReference type="PANTHER" id="PTHR23280">
    <property type="entry name" value="4.1 G PROTEIN"/>
    <property type="match status" value="1"/>
</dbReference>
<dbReference type="PANTHER" id="PTHR23280:SF21">
    <property type="entry name" value="PROTEIN 4.1 HOMOLOG"/>
    <property type="match status" value="1"/>
</dbReference>
<sequence>MKIKEVVVRLPDDRKISYEIPKDATGEILFRRVSGDLEIDDASHFSLAFYDESNIRHWLYNDKKISKQLKGLPYAFSYEVKFYPVEPNKLDDVHARKCVYLQLRRDIQTGRLPMTLNKHAQLGSFAAQAEFGDASIGSEAYANFLKTAKITPDMNEQMTAAIASIHQQHRGLSNEEALIKYLEICKDLPTYGIWMFKAKDTKSDDVDIGVGAHGISIYKDGVRMSKFNWQNIVKISYRRATFSIKVKPWELNPKEATVSYKMEDFRYSKRVFKVCVEHHTHFRLIEPEETDAPPAKKSLFAMGTERFGTLMKSNRNKKKNASELFDETNGQANVVREQRMTTSLNDVNEHSANSSVYNDGNPHSEVGSPAMSYRLDGLRRTAKSPASVTTAEEMSQNGDSLQEETQLELIDTKRVKFGDRTVETLTYKNGRNFASKIHVELRVTVISDKPIDHDKELDKAILTVTNLNQDATVDKIDARPSL</sequence>
<dbReference type="SUPFAM" id="SSF47031">
    <property type="entry name" value="Second domain of FERM"/>
    <property type="match status" value="1"/>
</dbReference>
<dbReference type="InterPro" id="IPR018980">
    <property type="entry name" value="FERM_PH-like_C"/>
</dbReference>
<evidence type="ECO:0000313" key="7">
    <source>
        <dbReference type="Proteomes" id="UP000218231"/>
    </source>
</evidence>
<dbReference type="InterPro" id="IPR018979">
    <property type="entry name" value="FERM_N"/>
</dbReference>
<keyword evidence="7" id="KW-1185">Reference proteome</keyword>